<evidence type="ECO:0000313" key="3">
    <source>
        <dbReference type="EMBL" id="MFC5986999.1"/>
    </source>
</evidence>
<comment type="caution">
    <text evidence="3">The sequence shown here is derived from an EMBL/GenBank/DDBJ whole genome shotgun (WGS) entry which is preliminary data.</text>
</comment>
<protein>
    <submittedName>
        <fullName evidence="3">S-layer homology domain-containing protein</fullName>
    </submittedName>
</protein>
<evidence type="ECO:0000259" key="2">
    <source>
        <dbReference type="PROSITE" id="PS51272"/>
    </source>
</evidence>
<sequence>MVKKFPMILSAIGVTYILYFSACAADADGTEVQSFADIPEQHWAAPAIEWAVKEGVVSGYMDGTFKATQAITRAEFITMLVEGAMIPHSEGSVPWYQSYVYAAIESKLHFEADFDSYSEPITRFEMIRLALRAMDRELRTEKSLDRNAWLLLGVEKGLLRGRNYSGELEPGSLSTRAEGVALIQRLAQIRAGLKLEPDAAALENLQSMNENILGE</sequence>
<feature type="domain" description="SLH" evidence="2">
    <location>
        <begin position="31"/>
        <end position="94"/>
    </location>
</feature>
<gene>
    <name evidence="3" type="ORF">ACFPXP_11305</name>
</gene>
<dbReference type="PROSITE" id="PS51272">
    <property type="entry name" value="SLH"/>
    <property type="match status" value="1"/>
</dbReference>
<evidence type="ECO:0000313" key="4">
    <source>
        <dbReference type="Proteomes" id="UP001596250"/>
    </source>
</evidence>
<reference evidence="4" key="1">
    <citation type="journal article" date="2019" name="Int. J. Syst. Evol. Microbiol.">
        <title>The Global Catalogue of Microorganisms (GCM) 10K type strain sequencing project: providing services to taxonomists for standard genome sequencing and annotation.</title>
        <authorList>
            <consortium name="The Broad Institute Genomics Platform"/>
            <consortium name="The Broad Institute Genome Sequencing Center for Infectious Disease"/>
            <person name="Wu L."/>
            <person name="Ma J."/>
        </authorList>
    </citation>
    <scope>NUCLEOTIDE SEQUENCE [LARGE SCALE GENOMIC DNA]</scope>
    <source>
        <strain evidence="4">CCM 8749</strain>
    </source>
</reference>
<name>A0ABW1IQF3_9BACL</name>
<keyword evidence="1" id="KW-0732">Signal</keyword>
<dbReference type="PANTHER" id="PTHR43308">
    <property type="entry name" value="OUTER MEMBRANE PROTEIN ALPHA-RELATED"/>
    <property type="match status" value="1"/>
</dbReference>
<accession>A0ABW1IQF3</accession>
<proteinExistence type="predicted"/>
<feature type="signal peptide" evidence="1">
    <location>
        <begin position="1"/>
        <end position="24"/>
    </location>
</feature>
<dbReference type="InterPro" id="IPR001119">
    <property type="entry name" value="SLH_dom"/>
</dbReference>
<dbReference type="Proteomes" id="UP001596250">
    <property type="component" value="Unassembled WGS sequence"/>
</dbReference>
<keyword evidence="4" id="KW-1185">Reference proteome</keyword>
<evidence type="ECO:0000256" key="1">
    <source>
        <dbReference type="SAM" id="SignalP"/>
    </source>
</evidence>
<dbReference type="Pfam" id="PF00395">
    <property type="entry name" value="SLH"/>
    <property type="match status" value="1"/>
</dbReference>
<feature type="chain" id="PRO_5046753537" evidence="1">
    <location>
        <begin position="25"/>
        <end position="215"/>
    </location>
</feature>
<dbReference type="EMBL" id="JBHSQV010000147">
    <property type="protein sequence ID" value="MFC5986999.1"/>
    <property type="molecule type" value="Genomic_DNA"/>
</dbReference>
<dbReference type="InterPro" id="IPR051465">
    <property type="entry name" value="Cell_Envelope_Struct_Comp"/>
</dbReference>
<organism evidence="3 4">
    <name type="scientific">Marinicrinis lubricantis</name>
    <dbReference type="NCBI Taxonomy" id="2086470"/>
    <lineage>
        <taxon>Bacteria</taxon>
        <taxon>Bacillati</taxon>
        <taxon>Bacillota</taxon>
        <taxon>Bacilli</taxon>
        <taxon>Bacillales</taxon>
        <taxon>Paenibacillaceae</taxon>
    </lineage>
</organism>
<dbReference type="RefSeq" id="WP_379894317.1">
    <property type="nucleotide sequence ID" value="NZ_CBCSCT010000058.1"/>
</dbReference>